<keyword evidence="2" id="KW-0472">Membrane</keyword>
<keyword evidence="5" id="KW-1185">Reference proteome</keyword>
<feature type="transmembrane region" description="Helical" evidence="2">
    <location>
        <begin position="259"/>
        <end position="283"/>
    </location>
</feature>
<feature type="transmembrane region" description="Helical" evidence="2">
    <location>
        <begin position="38"/>
        <end position="60"/>
    </location>
</feature>
<evidence type="ECO:0000259" key="3">
    <source>
        <dbReference type="Pfam" id="PF02397"/>
    </source>
</evidence>
<dbReference type="Pfam" id="PF02397">
    <property type="entry name" value="Bac_transf"/>
    <property type="match status" value="1"/>
</dbReference>
<evidence type="ECO:0000256" key="1">
    <source>
        <dbReference type="ARBA" id="ARBA00006464"/>
    </source>
</evidence>
<feature type="transmembrane region" description="Helical" evidence="2">
    <location>
        <begin position="102"/>
        <end position="126"/>
    </location>
</feature>
<dbReference type="PANTHER" id="PTHR30576">
    <property type="entry name" value="COLANIC BIOSYNTHESIS UDP-GLUCOSE LIPID CARRIER TRANSFERASE"/>
    <property type="match status" value="1"/>
</dbReference>
<dbReference type="Proteomes" id="UP000739180">
    <property type="component" value="Unassembled WGS sequence"/>
</dbReference>
<comment type="similarity">
    <text evidence="1">Belongs to the bacterial sugar transferase family.</text>
</comment>
<dbReference type="RefSeq" id="WP_138771696.1">
    <property type="nucleotide sequence ID" value="NZ_JBHSSX010000106.1"/>
</dbReference>
<keyword evidence="4" id="KW-0808">Transferase</keyword>
<evidence type="ECO:0000313" key="5">
    <source>
        <dbReference type="Proteomes" id="UP000739180"/>
    </source>
</evidence>
<name>A0ABY2XPS6_9GAMM</name>
<feature type="transmembrane region" description="Helical" evidence="2">
    <location>
        <begin position="72"/>
        <end position="90"/>
    </location>
</feature>
<keyword evidence="2" id="KW-1133">Transmembrane helix</keyword>
<proteinExistence type="inferred from homology"/>
<reference evidence="4 5" key="1">
    <citation type="submission" date="2019-05" db="EMBL/GenBank/DDBJ databases">
        <title>Genome of Alcanivorax gelatiniphagus, an oil degrading marine bacteria.</title>
        <authorList>
            <person name="Kwon K.K."/>
        </authorList>
    </citation>
    <scope>NUCLEOTIDE SEQUENCE [LARGE SCALE GENOMIC DNA]</scope>
    <source>
        <strain evidence="4 5">MEBiC 08158</strain>
    </source>
</reference>
<feature type="transmembrane region" description="Helical" evidence="2">
    <location>
        <begin position="132"/>
        <end position="150"/>
    </location>
</feature>
<dbReference type="EMBL" id="VCQT01000022">
    <property type="protein sequence ID" value="TMW13655.1"/>
    <property type="molecule type" value="Genomic_DNA"/>
</dbReference>
<dbReference type="PANTHER" id="PTHR30576:SF0">
    <property type="entry name" value="UNDECAPRENYL-PHOSPHATE N-ACETYLGALACTOSAMINYL 1-PHOSPHATE TRANSFERASE-RELATED"/>
    <property type="match status" value="1"/>
</dbReference>
<comment type="caution">
    <text evidence="4">The sequence shown here is derived from an EMBL/GenBank/DDBJ whole genome shotgun (WGS) entry which is preliminary data.</text>
</comment>
<sequence>MHDIEGLGMPNDGAVISTPSQNFLEFEPTRHRRWYERILLNTPLGRVLSLLLVALVPFYLGYGYWHSPAAPHQQLTLGLLAGAFLVNALLSRSLSQYPGGNLIAYQLAVTAGTIAVTLLAIVTLRLGYARKPLFIGFALLMGAQVVAVLLKARFRYTKFALVPGGDLTEPGNCRDFARFLTLKSPRDRRRFDALVVDMKAPLSDEWLRFIERQKGRDIPVLSGKYLNESLEGSVDLDGINRSDLRALKPNPLYLLGKRLLDVAGTLLLLPVALPLLALVALAIRLESPGPALFIQDRVGADNRNFRMLKFRSMRLPDGDESDRPRFADQEEHRITPLGRLIRRSRLDELPQLWNVLKGDMSLIGPRPEQPRFARSFDRAVPFYSYRHMIKPGITGWAQVQQGYACDVVDTRKKVEHDFYYIKHLGPVLDLLIVMKTLHTMVTGFGAR</sequence>
<evidence type="ECO:0000256" key="2">
    <source>
        <dbReference type="SAM" id="Phobius"/>
    </source>
</evidence>
<feature type="domain" description="Bacterial sugar transferase" evidence="3">
    <location>
        <begin position="257"/>
        <end position="441"/>
    </location>
</feature>
<gene>
    <name evidence="4" type="ORF">FGS76_05860</name>
</gene>
<evidence type="ECO:0000313" key="4">
    <source>
        <dbReference type="EMBL" id="TMW13655.1"/>
    </source>
</evidence>
<dbReference type="GO" id="GO:0016740">
    <property type="term" value="F:transferase activity"/>
    <property type="evidence" value="ECO:0007669"/>
    <property type="project" value="UniProtKB-KW"/>
</dbReference>
<organism evidence="4 5">
    <name type="scientific">Alloalcanivorax gelatiniphagus</name>
    <dbReference type="NCBI Taxonomy" id="1194167"/>
    <lineage>
        <taxon>Bacteria</taxon>
        <taxon>Pseudomonadati</taxon>
        <taxon>Pseudomonadota</taxon>
        <taxon>Gammaproteobacteria</taxon>
        <taxon>Oceanospirillales</taxon>
        <taxon>Alcanivoracaceae</taxon>
        <taxon>Alloalcanivorax</taxon>
    </lineage>
</organism>
<dbReference type="InterPro" id="IPR003362">
    <property type="entry name" value="Bact_transf"/>
</dbReference>
<accession>A0ABY2XPS6</accession>
<protein>
    <submittedName>
        <fullName evidence="4">Sugar transferase</fullName>
    </submittedName>
</protein>
<keyword evidence="2" id="KW-0812">Transmembrane</keyword>